<keyword evidence="1" id="KW-0687">Ribonucleoprotein</keyword>
<proteinExistence type="predicted"/>
<gene>
    <name evidence="1" type="primary">rpl16</name>
</gene>
<dbReference type="AlphaFoldDB" id="D2DX35"/>
<reference evidence="1" key="2">
    <citation type="journal article" date="2010" name="Mol. Phylogenet. Evol.">
        <title>Fast evolution of the retroprocessed mitochondrial rps3 gene in Conifer II and further evidence for the phylogeny of gymnosperms.</title>
        <authorList>
            <person name="Ran J.H."/>
            <person name="Gao H."/>
            <person name="Wang X.Q."/>
        </authorList>
    </citation>
    <scope>NUCLEOTIDE SEQUENCE</scope>
    <source>
        <tissue evidence="1">Leaf</tissue>
    </source>
</reference>
<accession>D2DX35</accession>
<name>D2DX35_9CONI</name>
<feature type="non-terminal residue" evidence="1">
    <location>
        <position position="77"/>
    </location>
</feature>
<geneLocation type="mitochondrion" evidence="1"/>
<protein>
    <submittedName>
        <fullName evidence="1">Ribosomal protein L16</fullName>
    </submittedName>
</protein>
<dbReference type="EMBL" id="FJ843610">
    <property type="protein sequence ID" value="ACZ95533.1"/>
    <property type="molecule type" value="Genomic_DNA"/>
</dbReference>
<keyword evidence="1" id="KW-0689">Ribosomal protein</keyword>
<evidence type="ECO:0000313" key="1">
    <source>
        <dbReference type="EMBL" id="ACZ95533.1"/>
    </source>
</evidence>
<organism evidence="1">
    <name type="scientific">Dacrydium elatum</name>
    <dbReference type="NCBI Taxonomy" id="191702"/>
    <lineage>
        <taxon>Eukaryota</taxon>
        <taxon>Viridiplantae</taxon>
        <taxon>Streptophyta</taxon>
        <taxon>Embryophyta</taxon>
        <taxon>Tracheophyta</taxon>
        <taxon>Spermatophyta</taxon>
        <taxon>Pinopsida</taxon>
        <taxon>Pinidae</taxon>
        <taxon>Conifers II</taxon>
        <taxon>Araucariales</taxon>
        <taxon>Podocarpaceae</taxon>
        <taxon>Dacrydium</taxon>
    </lineage>
</organism>
<dbReference type="GO" id="GO:0005840">
    <property type="term" value="C:ribosome"/>
    <property type="evidence" value="ECO:0007669"/>
    <property type="project" value="UniProtKB-KW"/>
</dbReference>
<keyword evidence="1" id="KW-0496">Mitochondrion</keyword>
<sequence length="77" mass="8653">MEKPLVMHFATELITLLRKYLLVMESWVSKCGSHSYRIEGPCYIRNVRGIANTGKAYVVGVAKRAVHNFVLEDTALG</sequence>
<reference evidence="1" key="1">
    <citation type="submission" date="2009-03" db="EMBL/GenBank/DDBJ databases">
        <authorList>
            <person name="Ran J.-H."/>
            <person name="Gao H."/>
            <person name="Wang X.-Q."/>
        </authorList>
    </citation>
    <scope>NUCLEOTIDE SEQUENCE</scope>
    <source>
        <tissue evidence="1">Leaf</tissue>
    </source>
</reference>